<feature type="compositionally biased region" description="Low complexity" evidence="6">
    <location>
        <begin position="514"/>
        <end position="528"/>
    </location>
</feature>
<feature type="compositionally biased region" description="Low complexity" evidence="6">
    <location>
        <begin position="903"/>
        <end position="921"/>
    </location>
</feature>
<feature type="domain" description="Hepatocyte growth factor-regulated tyrosine kinase substrate helical" evidence="8">
    <location>
        <begin position="595"/>
        <end position="688"/>
    </location>
</feature>
<feature type="compositionally biased region" description="Polar residues" evidence="6">
    <location>
        <begin position="1254"/>
        <end position="1264"/>
    </location>
</feature>
<evidence type="ECO:0000256" key="2">
    <source>
        <dbReference type="ARBA" id="ARBA00005885"/>
    </source>
</evidence>
<feature type="compositionally biased region" description="Basic and acidic residues" evidence="6">
    <location>
        <begin position="267"/>
        <end position="279"/>
    </location>
</feature>
<evidence type="ECO:0000256" key="5">
    <source>
        <dbReference type="SAM" id="Coils"/>
    </source>
</evidence>
<dbReference type="GO" id="GO:0031623">
    <property type="term" value="P:receptor internalization"/>
    <property type="evidence" value="ECO:0007669"/>
    <property type="project" value="TreeGrafter"/>
</dbReference>
<organism evidence="10 11">
    <name type="scientific">Arctia plantaginis</name>
    <name type="common">Wood tiger moth</name>
    <name type="synonym">Phalaena plantaginis</name>
    <dbReference type="NCBI Taxonomy" id="874455"/>
    <lineage>
        <taxon>Eukaryota</taxon>
        <taxon>Metazoa</taxon>
        <taxon>Ecdysozoa</taxon>
        <taxon>Arthropoda</taxon>
        <taxon>Hexapoda</taxon>
        <taxon>Insecta</taxon>
        <taxon>Pterygota</taxon>
        <taxon>Neoptera</taxon>
        <taxon>Endopterygota</taxon>
        <taxon>Lepidoptera</taxon>
        <taxon>Glossata</taxon>
        <taxon>Ditrysia</taxon>
        <taxon>Noctuoidea</taxon>
        <taxon>Erebidae</taxon>
        <taxon>Arctiinae</taxon>
        <taxon>Arctia</taxon>
    </lineage>
</organism>
<feature type="region of interest" description="Disordered" evidence="6">
    <location>
        <begin position="554"/>
        <end position="591"/>
    </location>
</feature>
<feature type="region of interest" description="Disordered" evidence="6">
    <location>
        <begin position="1100"/>
        <end position="1173"/>
    </location>
</feature>
<feature type="compositionally biased region" description="Low complexity" evidence="6">
    <location>
        <begin position="555"/>
        <end position="566"/>
    </location>
</feature>
<gene>
    <name evidence="10" type="ORF">APLA_LOCUS1844</name>
</gene>
<feature type="region of interest" description="Disordered" evidence="6">
    <location>
        <begin position="1233"/>
        <end position="1264"/>
    </location>
</feature>
<feature type="compositionally biased region" description="Low complexity" evidence="6">
    <location>
        <begin position="1100"/>
        <end position="1167"/>
    </location>
</feature>
<dbReference type="PROSITE" id="PS50330">
    <property type="entry name" value="UIM"/>
    <property type="match status" value="1"/>
</dbReference>
<dbReference type="Gene3D" id="1.20.5.1940">
    <property type="match status" value="1"/>
</dbReference>
<evidence type="ECO:0000313" key="10">
    <source>
        <dbReference type="EMBL" id="CAB3224273.1"/>
    </source>
</evidence>
<comment type="subcellular location">
    <subcellularLocation>
        <location evidence="1">Cytoplasm</location>
        <location evidence="1">Cytoskeleton</location>
    </subcellularLocation>
</comment>
<dbReference type="Proteomes" id="UP000494256">
    <property type="component" value="Unassembled WGS sequence"/>
</dbReference>
<evidence type="ECO:0000259" key="7">
    <source>
        <dbReference type="Pfam" id="PF06886"/>
    </source>
</evidence>
<feature type="compositionally biased region" description="Polar residues" evidence="6">
    <location>
        <begin position="529"/>
        <end position="538"/>
    </location>
</feature>
<accession>A0A8S0YXR9</accession>
<evidence type="ECO:0000313" key="11">
    <source>
        <dbReference type="Proteomes" id="UP000494256"/>
    </source>
</evidence>
<dbReference type="GO" id="GO:0043130">
    <property type="term" value="F:ubiquitin binding"/>
    <property type="evidence" value="ECO:0007669"/>
    <property type="project" value="TreeGrafter"/>
</dbReference>
<feature type="region of interest" description="Disordered" evidence="6">
    <location>
        <begin position="441"/>
        <end position="539"/>
    </location>
</feature>
<feature type="region of interest" description="Disordered" evidence="6">
    <location>
        <begin position="979"/>
        <end position="1001"/>
    </location>
</feature>
<comment type="caution">
    <text evidence="10">The sequence shown here is derived from an EMBL/GenBank/DDBJ whole genome shotgun (WGS) entry which is preliminary data.</text>
</comment>
<dbReference type="Pfam" id="PF12210">
    <property type="entry name" value="Hrs_helical"/>
    <property type="match status" value="1"/>
</dbReference>
<dbReference type="GO" id="GO:0032456">
    <property type="term" value="P:endocytic recycling"/>
    <property type="evidence" value="ECO:0007669"/>
    <property type="project" value="TreeGrafter"/>
</dbReference>
<evidence type="ECO:0000256" key="1">
    <source>
        <dbReference type="ARBA" id="ARBA00004245"/>
    </source>
</evidence>
<feature type="compositionally biased region" description="Low complexity" evidence="6">
    <location>
        <begin position="979"/>
        <end position="990"/>
    </location>
</feature>
<dbReference type="EMBL" id="CADEBD010000171">
    <property type="protein sequence ID" value="CAB3224273.1"/>
    <property type="molecule type" value="Genomic_DNA"/>
</dbReference>
<dbReference type="Pfam" id="PF12214">
    <property type="entry name" value="TPX2_importin"/>
    <property type="match status" value="1"/>
</dbReference>
<dbReference type="InterPro" id="IPR003903">
    <property type="entry name" value="UIM_dom"/>
</dbReference>
<feature type="coiled-coil region" evidence="5">
    <location>
        <begin position="680"/>
        <end position="741"/>
    </location>
</feature>
<feature type="domain" description="TPX2 C-terminal" evidence="7">
    <location>
        <begin position="384"/>
        <end position="458"/>
    </location>
</feature>
<feature type="region of interest" description="Disordered" evidence="6">
    <location>
        <begin position="1189"/>
        <end position="1218"/>
    </location>
</feature>
<dbReference type="PANTHER" id="PTHR46275:SF1">
    <property type="entry name" value="HEPATOCYTE GROWTH FACTOR-REGULATED TYROSINE KINASE SUBSTRATE"/>
    <property type="match status" value="1"/>
</dbReference>
<evidence type="ECO:0000259" key="9">
    <source>
        <dbReference type="Pfam" id="PF12214"/>
    </source>
</evidence>
<reference evidence="10 11" key="1">
    <citation type="submission" date="2020-04" db="EMBL/GenBank/DDBJ databases">
        <authorList>
            <person name="Wallbank WR R."/>
            <person name="Pardo Diaz C."/>
            <person name="Kozak K."/>
            <person name="Martin S."/>
            <person name="Jiggins C."/>
            <person name="Moest M."/>
            <person name="Warren A I."/>
            <person name="Byers J.R.P. K."/>
            <person name="Montejo-Kovacevich G."/>
            <person name="Yen C E."/>
        </authorList>
    </citation>
    <scope>NUCLEOTIDE SEQUENCE [LARGE SCALE GENOMIC DNA]</scope>
</reference>
<feature type="compositionally biased region" description="Basic and acidic residues" evidence="6">
    <location>
        <begin position="293"/>
        <end position="304"/>
    </location>
</feature>
<feature type="region of interest" description="Disordered" evidence="6">
    <location>
        <begin position="884"/>
        <end position="921"/>
    </location>
</feature>
<dbReference type="InterPro" id="IPR027329">
    <property type="entry name" value="TPX2_C"/>
</dbReference>
<protein>
    <recommendedName>
        <fullName evidence="12">Hepatocyte growth factor-regulated tyrosine kinase substrate</fullName>
    </recommendedName>
</protein>
<evidence type="ECO:0000256" key="6">
    <source>
        <dbReference type="SAM" id="MobiDB-lite"/>
    </source>
</evidence>
<dbReference type="InterPro" id="IPR017073">
    <property type="entry name" value="HGS/VPS27"/>
</dbReference>
<dbReference type="InterPro" id="IPR024641">
    <property type="entry name" value="HRS_helical"/>
</dbReference>
<name>A0A8S0YXR9_ARCPL</name>
<dbReference type="OrthoDB" id="1681166at2759"/>
<keyword evidence="5" id="KW-0175">Coiled coil</keyword>
<evidence type="ECO:0000259" key="8">
    <source>
        <dbReference type="Pfam" id="PF12210"/>
    </source>
</evidence>
<feature type="compositionally biased region" description="Low complexity" evidence="6">
    <location>
        <begin position="1237"/>
        <end position="1248"/>
    </location>
</feature>
<dbReference type="GO" id="GO:0005769">
    <property type="term" value="C:early endosome"/>
    <property type="evidence" value="ECO:0007669"/>
    <property type="project" value="TreeGrafter"/>
</dbReference>
<feature type="region of interest" description="Disordered" evidence="6">
    <location>
        <begin position="267"/>
        <end position="304"/>
    </location>
</feature>
<dbReference type="GO" id="GO:0005856">
    <property type="term" value="C:cytoskeleton"/>
    <property type="evidence" value="ECO:0007669"/>
    <property type="project" value="UniProtKB-SubCell"/>
</dbReference>
<feature type="region of interest" description="Disordered" evidence="6">
    <location>
        <begin position="395"/>
        <end position="418"/>
    </location>
</feature>
<feature type="compositionally biased region" description="Low complexity" evidence="6">
    <location>
        <begin position="483"/>
        <end position="492"/>
    </location>
</feature>
<evidence type="ECO:0000256" key="3">
    <source>
        <dbReference type="ARBA" id="ARBA00022490"/>
    </source>
</evidence>
<proteinExistence type="inferred from homology"/>
<comment type="similarity">
    <text evidence="2">Belongs to the TPX2 family.</text>
</comment>
<sequence>MAKHVTNFRGEVYFTPNGNPRIKDEPITPIEEDFGDHNHLDRSFDDYAGMRKSMSMNDIAKLREDLVKLEFCDKEDVYNRYRKQSSAPQELSRTKFVSMAEAIYHYQRDTPGRFHSKRPQTFRSQGATGPSGLTVPQSPMLRCKARSRPVHILSQKEREELEIEEIKKFKIKAHPIPKSVIEGPKHLPEVQRKPITVPEPFKLTKIPKKTKQSSENIHNFKARPAPKHILEKPQIPVKPPVQKTIPVSPKFHYKRANSADHIKYESKIQPSQKHEDKPHIRMGPVKPEPFSFAKRDEELKRRREERIRQQIEEERKQAYLFKAQPVPGAVKKHMHCTAAKEGSSTTSSENKENIKFEARPATVLYKEPFKPVNKPVQFVKPVPFELTTEKRAAEREKFEKQLKEKEEKQERLKHQREKELLEAEEKAISELRSKLVHHAKPAPAPVPFQLEKSVAPLTVPETPKFKRPPGKTAEELQEEEELQLALALSQSEAEQKEKERKSRSHIAPDPTPHHPTVSPTPSSVSASPEHTTQTTSELSRYLDRSYWEQRLSRDTALAPTAPAPTTHTSEIVEDFPKASTNKQQDDDAEDKEIDEFVESLKSQVEIFVNRMKSNSSRGRSIANDTAVQTLFMNITAMHSRLLRYIQQQDDKRVYLESLQDKVTQIRDSRAALDTLRAEHAARLAAQAEAAERQRQMQMAAKLQAMRKKKHEYLQYQRQLALQRVQEQEREMQMRQEQQKHQYLMSANSYYIPGVSMQQYPSGYPNQPIYGNPQFHPQMMAQATTESSVPIPGQPQMSTANMPMNMNTQLGNIQSMPQMSNTYGITTTAANAMNPSAVSSPSMNQSNLRPALGQQLPLQQQMLLQQMHQMRMPVQPGMHQILSQGIANGLPGQPLPQTNGQNVSLPKQNLPNQPQQPPNSMMPQMSVNQNMGQTMMNPNNPMMGLQMQNMRMPIVQGNQPNASNQQVPVSQFQNMNIQNQPNNQQPVSQGQTMQPHSQMNMAGQALSLQSQQLMQGQTFPGQPQSMQINNNMLPANQNIPPQGQQVPQTQGQQMSQQMQHLQMQHNQQVMQQPGQQIMMPPGHQIPNQAQNIQQQGQMINQGQTPQGQLPQQGQQMPQQMGQGQQLLQGQQIPQGQQMAQLPPGQQLPQGQQMPQGPQVSQGQQMPQGHLPGPQTHQIQMVHQVQMGPMAPQLPPGQTLQGQSPQQITGQQMQEQQPQSVPGQIKVQQPILNNMAHGQPQTNNQQAQTPVKSEHNNNTAELISFD</sequence>
<keyword evidence="3" id="KW-0963">Cytoplasm</keyword>
<dbReference type="PANTHER" id="PTHR46275">
    <property type="entry name" value="HEPATOCYTE GROWTH FACTOR-REGULATED TYROSINE KINASE SUBSTRATE"/>
    <property type="match status" value="1"/>
</dbReference>
<feature type="region of interest" description="Disordered" evidence="6">
    <location>
        <begin position="324"/>
        <end position="353"/>
    </location>
</feature>
<evidence type="ECO:0000256" key="4">
    <source>
        <dbReference type="ARBA" id="ARBA00023212"/>
    </source>
</evidence>
<evidence type="ECO:0008006" key="12">
    <source>
        <dbReference type="Google" id="ProtNLM"/>
    </source>
</evidence>
<dbReference type="AlphaFoldDB" id="A0A8S0YXR9"/>
<feature type="domain" description="TPX2 central" evidence="9">
    <location>
        <begin position="133"/>
        <end position="251"/>
    </location>
</feature>
<dbReference type="Pfam" id="PF06886">
    <property type="entry name" value="TPX2"/>
    <property type="match status" value="1"/>
</dbReference>
<dbReference type="InterPro" id="IPR027330">
    <property type="entry name" value="TPX2_central_dom"/>
</dbReference>
<feature type="compositionally biased region" description="Low complexity" evidence="6">
    <location>
        <begin position="1194"/>
        <end position="1218"/>
    </location>
</feature>
<keyword evidence="4" id="KW-0206">Cytoskeleton</keyword>
<dbReference type="CDD" id="cd21387">
    <property type="entry name" value="GAT_Hrs"/>
    <property type="match status" value="1"/>
</dbReference>